<keyword evidence="6" id="KW-1185">Reference proteome</keyword>
<dbReference type="Gene3D" id="3.40.50.360">
    <property type="match status" value="1"/>
</dbReference>
<reference evidence="5" key="1">
    <citation type="submission" date="2022-06" db="EMBL/GenBank/DDBJ databases">
        <title>Aquibacillus sp. a new bacterium isolated from soil saline samples.</title>
        <authorList>
            <person name="Galisteo C."/>
            <person name="De La Haba R."/>
            <person name="Sanchez-Porro C."/>
            <person name="Ventosa A."/>
        </authorList>
    </citation>
    <scope>NUCLEOTIDE SEQUENCE</scope>
    <source>
        <strain evidence="5">3ASR75-11</strain>
    </source>
</reference>
<dbReference type="InterPro" id="IPR051814">
    <property type="entry name" value="NAD(P)H-dep_FMN_reductase"/>
</dbReference>
<dbReference type="GO" id="GO:0016491">
    <property type="term" value="F:oxidoreductase activity"/>
    <property type="evidence" value="ECO:0007669"/>
    <property type="project" value="UniProtKB-KW"/>
</dbReference>
<keyword evidence="1" id="KW-0285">Flavoprotein</keyword>
<dbReference type="InterPro" id="IPR029039">
    <property type="entry name" value="Flavoprotein-like_sf"/>
</dbReference>
<protein>
    <submittedName>
        <fullName evidence="5">NAD(P)H-dependent oxidoreductase</fullName>
    </submittedName>
</protein>
<dbReference type="AlphaFoldDB" id="A0A9X4AN22"/>
<evidence type="ECO:0000256" key="3">
    <source>
        <dbReference type="ARBA" id="ARBA00023002"/>
    </source>
</evidence>
<sequence>MKLLGLSGSLVGWKTNVAVHNVLTAAKDLDSNIETELLDLRDYEVEFMNGDPLAYYNEDTWNVVNKVTSADLLVIGTPIFQASISGALKNLFDHLPVDAFKGKVTGMVTNGAIDKHFLVSEYQLKPILTYLKALVPTTSIFIHEDAFNDVNEIIDKEVSMRIKMLSEEMLFLQKCLDSK</sequence>
<dbReference type="EMBL" id="JAMQKB010000004">
    <property type="protein sequence ID" value="MDC3424088.1"/>
    <property type="molecule type" value="Genomic_DNA"/>
</dbReference>
<keyword evidence="2" id="KW-0288">FMN</keyword>
<organism evidence="5 6">
    <name type="scientific">Terrihalobacillus insolitus</name>
    <dbReference type="NCBI Taxonomy" id="2950438"/>
    <lineage>
        <taxon>Bacteria</taxon>
        <taxon>Bacillati</taxon>
        <taxon>Bacillota</taxon>
        <taxon>Bacilli</taxon>
        <taxon>Bacillales</taxon>
        <taxon>Bacillaceae</taxon>
        <taxon>Terrihalobacillus</taxon>
    </lineage>
</organism>
<dbReference type="Pfam" id="PF03358">
    <property type="entry name" value="FMN_red"/>
    <property type="match status" value="1"/>
</dbReference>
<feature type="domain" description="NADPH-dependent FMN reductase-like" evidence="4">
    <location>
        <begin position="1"/>
        <end position="142"/>
    </location>
</feature>
<evidence type="ECO:0000313" key="5">
    <source>
        <dbReference type="EMBL" id="MDC3424088.1"/>
    </source>
</evidence>
<evidence type="ECO:0000313" key="6">
    <source>
        <dbReference type="Proteomes" id="UP001145050"/>
    </source>
</evidence>
<keyword evidence="3" id="KW-0560">Oxidoreductase</keyword>
<dbReference type="InterPro" id="IPR005025">
    <property type="entry name" value="FMN_Rdtase-like_dom"/>
</dbReference>
<evidence type="ECO:0000256" key="1">
    <source>
        <dbReference type="ARBA" id="ARBA00022630"/>
    </source>
</evidence>
<dbReference type="PANTHER" id="PTHR43408:SF2">
    <property type="entry name" value="FMN REDUCTASE (NADPH)"/>
    <property type="match status" value="1"/>
</dbReference>
<accession>A0A9X4AN22</accession>
<dbReference type="SUPFAM" id="SSF52218">
    <property type="entry name" value="Flavoproteins"/>
    <property type="match status" value="1"/>
</dbReference>
<name>A0A9X4AN22_9BACI</name>
<dbReference type="Proteomes" id="UP001145050">
    <property type="component" value="Unassembled WGS sequence"/>
</dbReference>
<dbReference type="RefSeq" id="WP_272435893.1">
    <property type="nucleotide sequence ID" value="NZ_JAMQKB010000004.1"/>
</dbReference>
<evidence type="ECO:0000259" key="4">
    <source>
        <dbReference type="Pfam" id="PF03358"/>
    </source>
</evidence>
<evidence type="ECO:0000256" key="2">
    <source>
        <dbReference type="ARBA" id="ARBA00022643"/>
    </source>
</evidence>
<dbReference type="PANTHER" id="PTHR43408">
    <property type="entry name" value="FMN REDUCTASE (NADPH)"/>
    <property type="match status" value="1"/>
</dbReference>
<proteinExistence type="predicted"/>
<gene>
    <name evidence="5" type="ORF">NC797_06150</name>
</gene>
<comment type="caution">
    <text evidence="5">The sequence shown here is derived from an EMBL/GenBank/DDBJ whole genome shotgun (WGS) entry which is preliminary data.</text>
</comment>